<dbReference type="AlphaFoldDB" id="A0AAN9YSU9"/>
<evidence type="ECO:0000256" key="1">
    <source>
        <dbReference type="SAM" id="MobiDB-lite"/>
    </source>
</evidence>
<dbReference type="Proteomes" id="UP001320420">
    <property type="component" value="Unassembled WGS sequence"/>
</dbReference>
<accession>A0AAN9YSU9</accession>
<evidence type="ECO:0000256" key="2">
    <source>
        <dbReference type="SAM" id="Phobius"/>
    </source>
</evidence>
<name>A0AAN9YSU9_9PEZI</name>
<keyword evidence="2" id="KW-0472">Membrane</keyword>
<gene>
    <name evidence="3" type="ORF">SLS62_004968</name>
</gene>
<keyword evidence="4" id="KW-1185">Reference proteome</keyword>
<evidence type="ECO:0000313" key="4">
    <source>
        <dbReference type="Proteomes" id="UP001320420"/>
    </source>
</evidence>
<feature type="region of interest" description="Disordered" evidence="1">
    <location>
        <begin position="94"/>
        <end position="116"/>
    </location>
</feature>
<proteinExistence type="predicted"/>
<keyword evidence="2" id="KW-1133">Transmembrane helix</keyword>
<feature type="compositionally biased region" description="Basic residues" evidence="1">
    <location>
        <begin position="106"/>
        <end position="116"/>
    </location>
</feature>
<feature type="transmembrane region" description="Helical" evidence="2">
    <location>
        <begin position="125"/>
        <end position="141"/>
    </location>
</feature>
<evidence type="ECO:0000313" key="3">
    <source>
        <dbReference type="EMBL" id="KAK7753019.1"/>
    </source>
</evidence>
<keyword evidence="2" id="KW-0812">Transmembrane</keyword>
<organism evidence="3 4">
    <name type="scientific">Diatrype stigma</name>
    <dbReference type="NCBI Taxonomy" id="117547"/>
    <lineage>
        <taxon>Eukaryota</taxon>
        <taxon>Fungi</taxon>
        <taxon>Dikarya</taxon>
        <taxon>Ascomycota</taxon>
        <taxon>Pezizomycotina</taxon>
        <taxon>Sordariomycetes</taxon>
        <taxon>Xylariomycetidae</taxon>
        <taxon>Xylariales</taxon>
        <taxon>Diatrypaceae</taxon>
        <taxon>Diatrype</taxon>
    </lineage>
</organism>
<reference evidence="3 4" key="1">
    <citation type="submission" date="2024-02" db="EMBL/GenBank/DDBJ databases">
        <title>De novo assembly and annotation of 12 fungi associated with fruit tree decline syndrome in Ontario, Canada.</title>
        <authorList>
            <person name="Sulman M."/>
            <person name="Ellouze W."/>
            <person name="Ilyukhin E."/>
        </authorList>
    </citation>
    <scope>NUCLEOTIDE SEQUENCE [LARGE SCALE GENOMIC DNA]</scope>
    <source>
        <strain evidence="3 4">M11/M66-122</strain>
    </source>
</reference>
<comment type="caution">
    <text evidence="3">The sequence shown here is derived from an EMBL/GenBank/DDBJ whole genome shotgun (WGS) entry which is preliminary data.</text>
</comment>
<sequence>MYEEMQGLYPGHFVLVNGVEGWKCDVAGCDTIVGPKPGDIASHRKVHQAHSAYSRDAEKFSQPVLCTEDRDGQGVPCGASMDSRNNMLSHYRRHHGHKGDHYGARNGRKGSKGTKGKKVAGTGRWYWAPFFLLLLLWLLATRHMSFRSLRSDYQGREEGNWRSQLASVTKGLTTTKHWYAVPKANYCCLFEILAPYDQRPTNWSRT</sequence>
<dbReference type="EMBL" id="JAKJXP020000032">
    <property type="protein sequence ID" value="KAK7753019.1"/>
    <property type="molecule type" value="Genomic_DNA"/>
</dbReference>
<protein>
    <submittedName>
        <fullName evidence="3">Uncharacterized protein</fullName>
    </submittedName>
</protein>